<feature type="compositionally biased region" description="Polar residues" evidence="1">
    <location>
        <begin position="137"/>
        <end position="166"/>
    </location>
</feature>
<sequence length="254" mass="28946">TQFQVIGKLNPAPNLHIIQLQEIKGKYPLLESPFATTTIPSPPPIPPALINQIKNDPSDDPSLASPSKSSSTLLKVNSTGSIESVFYEEPKNILNNFYPAISSPKQMSGNNNEQFPPHFTHSSNSNEHRKHQHNSDLRQQPKNILNEPYSTNKDQSTKQNISSNNYSSEPTLYVRQQHLPSSPVQNSARYQNTNNRVFYAGDLKNVPNVQLSRNDNRQPPPHLKDLSTYNEHLNHQYNYDLPKQRKTLLHRLFH</sequence>
<evidence type="ECO:0000313" key="4">
    <source>
        <dbReference type="Proteomes" id="UP000663829"/>
    </source>
</evidence>
<feature type="region of interest" description="Disordered" evidence="1">
    <location>
        <begin position="54"/>
        <end position="75"/>
    </location>
</feature>
<dbReference type="EMBL" id="CAJNOQ010047184">
    <property type="protein sequence ID" value="CAF1640551.1"/>
    <property type="molecule type" value="Genomic_DNA"/>
</dbReference>
<comment type="caution">
    <text evidence="2">The sequence shown here is derived from an EMBL/GenBank/DDBJ whole genome shotgun (WGS) entry which is preliminary data.</text>
</comment>
<gene>
    <name evidence="2" type="ORF">GPM918_LOCUS44910</name>
    <name evidence="3" type="ORF">SRO942_LOCUS47019</name>
</gene>
<organism evidence="2 4">
    <name type="scientific">Didymodactylos carnosus</name>
    <dbReference type="NCBI Taxonomy" id="1234261"/>
    <lineage>
        <taxon>Eukaryota</taxon>
        <taxon>Metazoa</taxon>
        <taxon>Spiralia</taxon>
        <taxon>Gnathifera</taxon>
        <taxon>Rotifera</taxon>
        <taxon>Eurotatoria</taxon>
        <taxon>Bdelloidea</taxon>
        <taxon>Philodinida</taxon>
        <taxon>Philodinidae</taxon>
        <taxon>Didymodactylos</taxon>
    </lineage>
</organism>
<protein>
    <submittedName>
        <fullName evidence="2">Uncharacterized protein</fullName>
    </submittedName>
</protein>
<feature type="non-terminal residue" evidence="2">
    <location>
        <position position="1"/>
    </location>
</feature>
<accession>A0A816DMB7</accession>
<reference evidence="2" key="1">
    <citation type="submission" date="2021-02" db="EMBL/GenBank/DDBJ databases">
        <authorList>
            <person name="Nowell W R."/>
        </authorList>
    </citation>
    <scope>NUCLEOTIDE SEQUENCE</scope>
</reference>
<evidence type="ECO:0000313" key="3">
    <source>
        <dbReference type="EMBL" id="CAF4551936.1"/>
    </source>
</evidence>
<proteinExistence type="predicted"/>
<dbReference type="Proteomes" id="UP000663829">
    <property type="component" value="Unassembled WGS sequence"/>
</dbReference>
<evidence type="ECO:0000313" key="2">
    <source>
        <dbReference type="EMBL" id="CAF1640551.1"/>
    </source>
</evidence>
<dbReference type="Proteomes" id="UP000681722">
    <property type="component" value="Unassembled WGS sequence"/>
</dbReference>
<keyword evidence="4" id="KW-1185">Reference proteome</keyword>
<name>A0A816DMB7_9BILA</name>
<feature type="compositionally biased region" description="Polar residues" evidence="1">
    <location>
        <begin position="104"/>
        <end position="125"/>
    </location>
</feature>
<evidence type="ECO:0000256" key="1">
    <source>
        <dbReference type="SAM" id="MobiDB-lite"/>
    </source>
</evidence>
<feature type="compositionally biased region" description="Low complexity" evidence="1">
    <location>
        <begin position="60"/>
        <end position="74"/>
    </location>
</feature>
<dbReference type="AlphaFoldDB" id="A0A816DMB7"/>
<feature type="region of interest" description="Disordered" evidence="1">
    <location>
        <begin position="104"/>
        <end position="166"/>
    </location>
</feature>
<feature type="non-terminal residue" evidence="2">
    <location>
        <position position="254"/>
    </location>
</feature>
<dbReference type="EMBL" id="CAJOBC010116050">
    <property type="protein sequence ID" value="CAF4551936.1"/>
    <property type="molecule type" value="Genomic_DNA"/>
</dbReference>